<dbReference type="AlphaFoldDB" id="A0A1M7CP57"/>
<evidence type="ECO:0000313" key="2">
    <source>
        <dbReference type="Proteomes" id="UP000184069"/>
    </source>
</evidence>
<name>A0A1M7CP57_9FLAO</name>
<protein>
    <submittedName>
        <fullName evidence="1">Uncharacterized protein</fullName>
    </submittedName>
</protein>
<dbReference type="EMBL" id="FRBM01000005">
    <property type="protein sequence ID" value="SHL68609.1"/>
    <property type="molecule type" value="Genomic_DNA"/>
</dbReference>
<organism evidence="1 2">
    <name type="scientific">Chryseobacterium contaminans</name>
    <dbReference type="NCBI Taxonomy" id="1423959"/>
    <lineage>
        <taxon>Bacteria</taxon>
        <taxon>Pseudomonadati</taxon>
        <taxon>Bacteroidota</taxon>
        <taxon>Flavobacteriia</taxon>
        <taxon>Flavobacteriales</taxon>
        <taxon>Weeksellaceae</taxon>
        <taxon>Chryseobacterium group</taxon>
        <taxon>Chryseobacterium</taxon>
    </lineage>
</organism>
<proteinExistence type="predicted"/>
<sequence length="32" mass="3818">MVNVCSNMLDNLIYKVFTIWIKQSYTDYISKS</sequence>
<dbReference type="Proteomes" id="UP000184069">
    <property type="component" value="Unassembled WGS sequence"/>
</dbReference>
<evidence type="ECO:0000313" key="1">
    <source>
        <dbReference type="EMBL" id="SHL68609.1"/>
    </source>
</evidence>
<reference evidence="1 2" key="1">
    <citation type="submission" date="2016-11" db="EMBL/GenBank/DDBJ databases">
        <authorList>
            <person name="Jaros S."/>
            <person name="Januszkiewicz K."/>
            <person name="Wedrychowicz H."/>
        </authorList>
    </citation>
    <scope>NUCLEOTIDE SEQUENCE [LARGE SCALE GENOMIC DNA]</scope>
    <source>
        <strain evidence="1 2">DSM 27621</strain>
    </source>
</reference>
<accession>A0A1M7CP57</accession>
<gene>
    <name evidence="1" type="ORF">SAMN05444407_105292</name>
</gene>